<organism evidence="1 2">
    <name type="scientific">Halorubrum xinjiangense</name>
    <dbReference type="NCBI Taxonomy" id="261291"/>
    <lineage>
        <taxon>Archaea</taxon>
        <taxon>Methanobacteriati</taxon>
        <taxon>Methanobacteriota</taxon>
        <taxon>Stenosarchaea group</taxon>
        <taxon>Halobacteria</taxon>
        <taxon>Halobacteriales</taxon>
        <taxon>Haloferacaceae</taxon>
        <taxon>Halorubrum</taxon>
    </lineage>
</organism>
<keyword evidence="2" id="KW-1185">Reference proteome</keyword>
<dbReference type="RefSeq" id="WP_149797489.1">
    <property type="nucleotide sequence ID" value="NZ_FNBO01000001.1"/>
</dbReference>
<dbReference type="EMBL" id="FNBO01000001">
    <property type="protein sequence ID" value="SDF04040.1"/>
    <property type="molecule type" value="Genomic_DNA"/>
</dbReference>
<proteinExistence type="predicted"/>
<evidence type="ECO:0000313" key="2">
    <source>
        <dbReference type="Proteomes" id="UP000324020"/>
    </source>
</evidence>
<reference evidence="1 2" key="1">
    <citation type="submission" date="2016-10" db="EMBL/GenBank/DDBJ databases">
        <authorList>
            <person name="Varghese N."/>
            <person name="Submissions S."/>
        </authorList>
    </citation>
    <scope>NUCLEOTIDE SEQUENCE [LARGE SCALE GENOMIC DNA]</scope>
    <source>
        <strain evidence="1 2">CGMCC 1.3527</strain>
    </source>
</reference>
<protein>
    <submittedName>
        <fullName evidence="1">Uncharacterized protein</fullName>
    </submittedName>
</protein>
<dbReference type="Proteomes" id="UP000324020">
    <property type="component" value="Unassembled WGS sequence"/>
</dbReference>
<gene>
    <name evidence="1" type="ORF">SAMN04488067_101520</name>
</gene>
<dbReference type="AlphaFoldDB" id="A0A1G7HUC7"/>
<name>A0A1G7HUC7_9EURY</name>
<accession>A0A1G7HUC7</accession>
<evidence type="ECO:0000313" key="1">
    <source>
        <dbReference type="EMBL" id="SDF04040.1"/>
    </source>
</evidence>
<sequence length="167" mass="19329">MIVLANRVTLDKRTLLTRIHTQLQTQAGADAPVEQVRYHPSKANKLEVRATIRPERFLGGSYPVSTVELHVSFDFPSEYSYDFYRIQWVDPDRELMLGWHQDDTHMNLGECHFQLDYRGDTIHRTEAAFLDRHPRNVFDHRIAQLVDVVDGLTWTNGRPTVPSDTLG</sequence>
<dbReference type="OrthoDB" id="165318at2157"/>